<dbReference type="GO" id="GO:0005509">
    <property type="term" value="F:calcium ion binding"/>
    <property type="evidence" value="ECO:0007669"/>
    <property type="project" value="InterPro"/>
</dbReference>
<evidence type="ECO:0000256" key="2">
    <source>
        <dbReference type="ARBA" id="ARBA00022525"/>
    </source>
</evidence>
<keyword evidence="2" id="KW-0964">Secreted</keyword>
<evidence type="ECO:0000313" key="4">
    <source>
        <dbReference type="EMBL" id="MBM7853567.1"/>
    </source>
</evidence>
<dbReference type="InterPro" id="IPR050557">
    <property type="entry name" value="RTX_toxin/Mannuronan_C5-epim"/>
</dbReference>
<protein>
    <submittedName>
        <fullName evidence="4">Ca2+-binding RTX toxin-like protein</fullName>
    </submittedName>
</protein>
<dbReference type="Proteomes" id="UP000758856">
    <property type="component" value="Unassembled WGS sequence"/>
</dbReference>
<name>A0A9W6IW00_9HYPH</name>
<comment type="subcellular location">
    <subcellularLocation>
        <location evidence="1">Secreted</location>
    </subcellularLocation>
</comment>
<organism evidence="3 6">
    <name type="scientific">Methylopila capsulata</name>
    <dbReference type="NCBI Taxonomy" id="61654"/>
    <lineage>
        <taxon>Bacteria</taxon>
        <taxon>Pseudomonadati</taxon>
        <taxon>Pseudomonadota</taxon>
        <taxon>Alphaproteobacteria</taxon>
        <taxon>Hyphomicrobiales</taxon>
        <taxon>Methylopilaceae</taxon>
        <taxon>Methylopila</taxon>
    </lineage>
</organism>
<evidence type="ECO:0000313" key="3">
    <source>
        <dbReference type="EMBL" id="GLK57218.1"/>
    </source>
</evidence>
<dbReference type="SUPFAM" id="SSF51120">
    <property type="entry name" value="beta-Roll"/>
    <property type="match status" value="2"/>
</dbReference>
<dbReference type="PANTHER" id="PTHR38340:SF1">
    <property type="entry name" value="S-LAYER PROTEIN"/>
    <property type="match status" value="1"/>
</dbReference>
<dbReference type="PRINTS" id="PR00313">
    <property type="entry name" value="CABNDNGRPT"/>
</dbReference>
<accession>A0A9W6IW00</accession>
<dbReference type="PROSITE" id="PS00330">
    <property type="entry name" value="HEMOLYSIN_CALCIUM"/>
    <property type="match status" value="3"/>
</dbReference>
<dbReference type="InterPro" id="IPR001343">
    <property type="entry name" value="Hemolysn_Ca-bd"/>
</dbReference>
<dbReference type="EMBL" id="BSFF01000009">
    <property type="protein sequence ID" value="GLK57218.1"/>
    <property type="molecule type" value="Genomic_DNA"/>
</dbReference>
<evidence type="ECO:0000256" key="1">
    <source>
        <dbReference type="ARBA" id="ARBA00004613"/>
    </source>
</evidence>
<evidence type="ECO:0000313" key="5">
    <source>
        <dbReference type="Proteomes" id="UP000758856"/>
    </source>
</evidence>
<dbReference type="RefSeq" id="WP_204952009.1">
    <property type="nucleotide sequence ID" value="NZ_BSFF01000009.1"/>
</dbReference>
<gene>
    <name evidence="3" type="ORF">GCM10008170_32380</name>
    <name evidence="4" type="ORF">JOD31_003828</name>
</gene>
<dbReference type="SUPFAM" id="SSF54621">
    <property type="entry name" value="Heme-binding protein A (HasA)"/>
    <property type="match status" value="1"/>
</dbReference>
<reference evidence="3" key="1">
    <citation type="journal article" date="2014" name="Int. J. Syst. Evol. Microbiol.">
        <title>Complete genome sequence of Corynebacterium casei LMG S-19264T (=DSM 44701T), isolated from a smear-ripened cheese.</title>
        <authorList>
            <consortium name="US DOE Joint Genome Institute (JGI-PGF)"/>
            <person name="Walter F."/>
            <person name="Albersmeier A."/>
            <person name="Kalinowski J."/>
            <person name="Ruckert C."/>
        </authorList>
    </citation>
    <scope>NUCLEOTIDE SEQUENCE</scope>
    <source>
        <strain evidence="3">VKM B-1606</strain>
    </source>
</reference>
<dbReference type="Gene3D" id="3.30.1500.10">
    <property type="entry name" value="Haem-binding HasA"/>
    <property type="match status" value="1"/>
</dbReference>
<reference evidence="3" key="3">
    <citation type="submission" date="2023-01" db="EMBL/GenBank/DDBJ databases">
        <authorList>
            <person name="Sun Q."/>
            <person name="Evtushenko L."/>
        </authorList>
    </citation>
    <scope>NUCLEOTIDE SEQUENCE</scope>
    <source>
        <strain evidence="3">VKM B-1606</strain>
    </source>
</reference>
<comment type="caution">
    <text evidence="3">The sequence shown here is derived from an EMBL/GenBank/DDBJ whole genome shotgun (WGS) entry which is preliminary data.</text>
</comment>
<dbReference type="Pfam" id="PF00353">
    <property type="entry name" value="HemolysinCabind"/>
    <property type="match status" value="2"/>
</dbReference>
<dbReference type="Gene3D" id="2.150.10.10">
    <property type="entry name" value="Serralysin-like metalloprotease, C-terminal"/>
    <property type="match status" value="1"/>
</dbReference>
<reference evidence="4 5" key="2">
    <citation type="submission" date="2021-01" db="EMBL/GenBank/DDBJ databases">
        <title>Genomic Encyclopedia of Type Strains, Phase IV (KMG-IV): sequencing the most valuable type-strain genomes for metagenomic binning, comparative biology and taxonomic classification.</title>
        <authorList>
            <person name="Goeker M."/>
        </authorList>
    </citation>
    <scope>NUCLEOTIDE SEQUENCE [LARGE SCALE GENOMIC DNA]</scope>
    <source>
        <strain evidence="4 5">DSM 6130</strain>
    </source>
</reference>
<sequence length="332" mass="33401">MALTITAYDADGDGVGVNVATYLSGFDADFAPSGWGFFSANPSDFSGDEFAVSDSSDTTLPIADGQSVIFESGSAGDLNYNFSNHTLGGALDAVTLGEGLTYASAADDFTSTVDLRISGLGLTGTGANNAVHNLVYDTMNGGTTALKAQLAANAIVFKGSTGADTFTGYGHADTLNGGNGNDTLTGGAGNDTLNGGAGNDRLIGGLDNDRLVGGDGADVLSGGKGNDTLYGQAGNDRLIGDAGNDVLIGGEGRDVFQFAAGFGKDRINDFEAGPGAGDRISFASSIFDSFEDVLAATTDSGANAVIRVDANNTITLLGVNAADLHANDFLFT</sequence>
<dbReference type="GO" id="GO:0005576">
    <property type="term" value="C:extracellular region"/>
    <property type="evidence" value="ECO:0007669"/>
    <property type="project" value="UniProtKB-SubCell"/>
</dbReference>
<dbReference type="InterPro" id="IPR011049">
    <property type="entry name" value="Serralysin-like_metalloprot_C"/>
</dbReference>
<proteinExistence type="predicted"/>
<dbReference type="InterPro" id="IPR018511">
    <property type="entry name" value="Hemolysin-typ_Ca-bd_CS"/>
</dbReference>
<dbReference type="EMBL" id="JAFBCY010000005">
    <property type="protein sequence ID" value="MBM7853567.1"/>
    <property type="molecule type" value="Genomic_DNA"/>
</dbReference>
<dbReference type="InterPro" id="IPR036912">
    <property type="entry name" value="HasA_haem-bd_sf"/>
</dbReference>
<dbReference type="Proteomes" id="UP001143400">
    <property type="component" value="Unassembled WGS sequence"/>
</dbReference>
<keyword evidence="5" id="KW-1185">Reference proteome</keyword>
<evidence type="ECO:0000313" key="6">
    <source>
        <dbReference type="Proteomes" id="UP001143400"/>
    </source>
</evidence>
<dbReference type="PANTHER" id="PTHR38340">
    <property type="entry name" value="S-LAYER PROTEIN"/>
    <property type="match status" value="1"/>
</dbReference>
<dbReference type="AlphaFoldDB" id="A0A9W6IW00"/>